<dbReference type="SUPFAM" id="SSF46689">
    <property type="entry name" value="Homeodomain-like"/>
    <property type="match status" value="1"/>
</dbReference>
<gene>
    <name evidence="4" type="ORF">U5822_10360</name>
</gene>
<dbReference type="RefSeq" id="WP_322855551.1">
    <property type="nucleotide sequence ID" value="NZ_JAYDCJ010000003.1"/>
</dbReference>
<accession>A0ABU5NZ57</accession>
<keyword evidence="1 2" id="KW-0238">DNA-binding</keyword>
<evidence type="ECO:0000256" key="1">
    <source>
        <dbReference type="ARBA" id="ARBA00023125"/>
    </source>
</evidence>
<dbReference type="PROSITE" id="PS50977">
    <property type="entry name" value="HTH_TETR_2"/>
    <property type="match status" value="1"/>
</dbReference>
<dbReference type="InterPro" id="IPR050624">
    <property type="entry name" value="HTH-type_Tx_Regulator"/>
</dbReference>
<proteinExistence type="predicted"/>
<dbReference type="PRINTS" id="PR00455">
    <property type="entry name" value="HTHTETR"/>
</dbReference>
<comment type="caution">
    <text evidence="4">The sequence shown here is derived from an EMBL/GenBank/DDBJ whole genome shotgun (WGS) entry which is preliminary data.</text>
</comment>
<dbReference type="PANTHER" id="PTHR43479:SF11">
    <property type="entry name" value="ACREF_ENVCD OPERON REPRESSOR-RELATED"/>
    <property type="match status" value="1"/>
</dbReference>
<evidence type="ECO:0000313" key="4">
    <source>
        <dbReference type="EMBL" id="MEA1081074.1"/>
    </source>
</evidence>
<dbReference type="InterPro" id="IPR001647">
    <property type="entry name" value="HTH_TetR"/>
</dbReference>
<dbReference type="InterPro" id="IPR009057">
    <property type="entry name" value="Homeodomain-like_sf"/>
</dbReference>
<evidence type="ECO:0000313" key="5">
    <source>
        <dbReference type="Proteomes" id="UP001305746"/>
    </source>
</evidence>
<feature type="domain" description="HTH tetR-type" evidence="3">
    <location>
        <begin position="2"/>
        <end position="62"/>
    </location>
</feature>
<dbReference type="PANTHER" id="PTHR43479">
    <property type="entry name" value="ACREF/ENVCD OPERON REPRESSOR-RELATED"/>
    <property type="match status" value="1"/>
</dbReference>
<sequence>MSDTRHLFITAAAKAFAEKGFYGASIASIAAESPFTKQALLHHFGNKEKLYAEVLKGISDRLMASLQDIQRDYPDTRQRLEQTFLSFYRQAVGNRDEMALLMRELLDNKRRAESAQAWYLKPFLDELTQMVMTVLPAYSRPRAFTLAYQMLGAIHYFAVSEPTLVQIFGREEYEKVLRGYEDELRDLIRARLGG</sequence>
<feature type="DNA-binding region" description="H-T-H motif" evidence="2">
    <location>
        <begin position="25"/>
        <end position="44"/>
    </location>
</feature>
<name>A0ABU5NZ57_9GAMM</name>
<dbReference type="EMBL" id="JAYDCJ010000003">
    <property type="protein sequence ID" value="MEA1081074.1"/>
    <property type="molecule type" value="Genomic_DNA"/>
</dbReference>
<dbReference type="Proteomes" id="UP001305746">
    <property type="component" value="Unassembled WGS sequence"/>
</dbReference>
<keyword evidence="5" id="KW-1185">Reference proteome</keyword>
<protein>
    <submittedName>
        <fullName evidence="4">TetR/AcrR family transcriptional regulator</fullName>
    </submittedName>
</protein>
<organism evidence="4 5">
    <name type="scientific">Marinobacter qingdaonensis</name>
    <dbReference type="NCBI Taxonomy" id="3108486"/>
    <lineage>
        <taxon>Bacteria</taxon>
        <taxon>Pseudomonadati</taxon>
        <taxon>Pseudomonadota</taxon>
        <taxon>Gammaproteobacteria</taxon>
        <taxon>Pseudomonadales</taxon>
        <taxon>Marinobacteraceae</taxon>
        <taxon>Marinobacter</taxon>
    </lineage>
</organism>
<evidence type="ECO:0000259" key="3">
    <source>
        <dbReference type="PROSITE" id="PS50977"/>
    </source>
</evidence>
<evidence type="ECO:0000256" key="2">
    <source>
        <dbReference type="PROSITE-ProRule" id="PRU00335"/>
    </source>
</evidence>
<reference evidence="4 5" key="1">
    <citation type="submission" date="2023-12" db="EMBL/GenBank/DDBJ databases">
        <title>Marinobacter qingdaonensis sp. nov., isolated from the intertidal sediment of Qingdao, PR China.</title>
        <authorList>
            <person name="Li Y."/>
        </authorList>
    </citation>
    <scope>NUCLEOTIDE SEQUENCE [LARGE SCALE GENOMIC DNA]</scope>
    <source>
        <strain evidence="4 5">ASW11-75</strain>
    </source>
</reference>
<dbReference type="Pfam" id="PF00440">
    <property type="entry name" value="TetR_N"/>
    <property type="match status" value="1"/>
</dbReference>
<dbReference type="Gene3D" id="1.10.357.10">
    <property type="entry name" value="Tetracycline Repressor, domain 2"/>
    <property type="match status" value="1"/>
</dbReference>